<dbReference type="RefSeq" id="WP_133881575.1">
    <property type="nucleotide sequence ID" value="NZ_MWIN01000028.1"/>
</dbReference>
<comment type="caution">
    <text evidence="1">The sequence shown here is derived from an EMBL/GenBank/DDBJ whole genome shotgun (WGS) entry which is preliminary data.</text>
</comment>
<dbReference type="NCBIfam" id="TIGR04256">
    <property type="entry name" value="GxxExxY"/>
    <property type="match status" value="1"/>
</dbReference>
<organism evidence="1 2">
    <name type="scientific">Panacagrimonas perspica</name>
    <dbReference type="NCBI Taxonomy" id="381431"/>
    <lineage>
        <taxon>Bacteria</taxon>
        <taxon>Pseudomonadati</taxon>
        <taxon>Pseudomonadota</taxon>
        <taxon>Gammaproteobacteria</taxon>
        <taxon>Nevskiales</taxon>
        <taxon>Nevskiaceae</taxon>
        <taxon>Panacagrimonas</taxon>
    </lineage>
</organism>
<dbReference type="AlphaFoldDB" id="A0A4R7P2N0"/>
<protein>
    <submittedName>
        <fullName evidence="1">GxxExxY protein</fullName>
    </submittedName>
</protein>
<dbReference type="OrthoDB" id="9806869at2"/>
<dbReference type="EMBL" id="SOBT01000009">
    <property type="protein sequence ID" value="TDU27983.1"/>
    <property type="molecule type" value="Genomic_DNA"/>
</dbReference>
<reference evidence="1 2" key="1">
    <citation type="submission" date="2019-03" db="EMBL/GenBank/DDBJ databases">
        <title>Genomic Encyclopedia of Type Strains, Phase IV (KMG-IV): sequencing the most valuable type-strain genomes for metagenomic binning, comparative biology and taxonomic classification.</title>
        <authorList>
            <person name="Goeker M."/>
        </authorList>
    </citation>
    <scope>NUCLEOTIDE SEQUENCE [LARGE SCALE GENOMIC DNA]</scope>
    <source>
        <strain evidence="1 2">DSM 26377</strain>
    </source>
</reference>
<dbReference type="Pfam" id="PF13366">
    <property type="entry name" value="PDDEXK_3"/>
    <property type="match status" value="1"/>
</dbReference>
<accession>A0A4R7P2N0</accession>
<keyword evidence="2" id="KW-1185">Reference proteome</keyword>
<gene>
    <name evidence="1" type="ORF">DFR24_2341</name>
</gene>
<evidence type="ECO:0000313" key="2">
    <source>
        <dbReference type="Proteomes" id="UP000295341"/>
    </source>
</evidence>
<dbReference type="Proteomes" id="UP000295341">
    <property type="component" value="Unassembled WGS sequence"/>
</dbReference>
<name>A0A4R7P2N0_9GAMM</name>
<proteinExistence type="predicted"/>
<dbReference type="InterPro" id="IPR026350">
    <property type="entry name" value="GxxExxY"/>
</dbReference>
<sequence length="125" mass="13849">MTENEISHSVIGAALEVHRILGVGLLESAYERAMAVELEQRGIRAVRQTLLPVTYKGVELDEAYRLDLLVEDLVIVEIKAVAAFAPVHTAQLLTYLRLANKKLGLVLNFHSESMRSGIKRVANNV</sequence>
<evidence type="ECO:0000313" key="1">
    <source>
        <dbReference type="EMBL" id="TDU27983.1"/>
    </source>
</evidence>